<keyword evidence="2" id="KW-1185">Reference proteome</keyword>
<evidence type="ECO:0000313" key="1">
    <source>
        <dbReference type="EMBL" id="QLC49948.1"/>
    </source>
</evidence>
<proteinExistence type="predicted"/>
<dbReference type="EMBL" id="CP058215">
    <property type="protein sequence ID" value="QLC49948.1"/>
    <property type="molecule type" value="Genomic_DNA"/>
</dbReference>
<dbReference type="RefSeq" id="WP_176965004.1">
    <property type="nucleotide sequence ID" value="NZ_CP058215.1"/>
</dbReference>
<dbReference type="CDD" id="cd02440">
    <property type="entry name" value="AdoMet_MTases"/>
    <property type="match status" value="1"/>
</dbReference>
<dbReference type="SUPFAM" id="SSF53335">
    <property type="entry name" value="S-adenosyl-L-methionine-dependent methyltransferases"/>
    <property type="match status" value="1"/>
</dbReference>
<dbReference type="GeneID" id="55821341"/>
<dbReference type="AlphaFoldDB" id="A0A7D5I466"/>
<dbReference type="Gene3D" id="3.40.50.150">
    <property type="entry name" value="Vaccinia Virus protein VP39"/>
    <property type="match status" value="1"/>
</dbReference>
<keyword evidence="1" id="KW-0808">Transferase</keyword>
<dbReference type="Proteomes" id="UP000509594">
    <property type="component" value="Chromosome"/>
</dbReference>
<evidence type="ECO:0000313" key="2">
    <source>
        <dbReference type="Proteomes" id="UP000509594"/>
    </source>
</evidence>
<dbReference type="GO" id="GO:0008168">
    <property type="term" value="F:methyltransferase activity"/>
    <property type="evidence" value="ECO:0007669"/>
    <property type="project" value="UniProtKB-KW"/>
</dbReference>
<dbReference type="OrthoDB" id="142890at2157"/>
<dbReference type="Pfam" id="PF07021">
    <property type="entry name" value="MetW"/>
    <property type="match status" value="1"/>
</dbReference>
<dbReference type="GO" id="GO:0032259">
    <property type="term" value="P:methylation"/>
    <property type="evidence" value="ECO:0007669"/>
    <property type="project" value="UniProtKB-KW"/>
</dbReference>
<protein>
    <submittedName>
        <fullName evidence="1">Methyltransferase domain-containing protein</fullName>
    </submittedName>
</protein>
<dbReference type="InterPro" id="IPR029063">
    <property type="entry name" value="SAM-dependent_MTases_sf"/>
</dbReference>
<reference evidence="1 2" key="1">
    <citation type="submission" date="2020-06" db="EMBL/GenBank/DDBJ databases">
        <title>Methanolobus halotolerans sp. nov., isolated from a saline lake Tus in Siberia.</title>
        <authorList>
            <person name="Shen Y."/>
            <person name="Chen S.-C."/>
            <person name="Lai M.-C."/>
            <person name="Huang H.-H."/>
            <person name="Chiu H.-H."/>
            <person name="Tang S.-L."/>
            <person name="Rogozin D.Y."/>
            <person name="Degermendzhy A.G."/>
        </authorList>
    </citation>
    <scope>NUCLEOTIDE SEQUENCE [LARGE SCALE GENOMIC DNA]</scope>
    <source>
        <strain evidence="1 2">DSM 21339</strain>
    </source>
</reference>
<accession>A0A7D5I466</accession>
<sequence>MSSFLDIRDDEIDVEELMQRIHENITKRKENGKYDEEEISKLNSLSAVYYSGNGELDPQLDLEYILNNWDVRNDTYSITSHRPITGKLLVKGREMVHGEVKRYVEPVNYLQSEFNEHVADFNTAIYQKCSDLESENETLRSELTTLKTKFDKMSKMLTDILQDHSDKYSKKDLTVISGEAVGESELETGNISLSGDENRADTVKSQAPMNYFLFSEEMGKAWIKGGGPCVNEPNVFEDSKVLFKDSKNVLDIGCGTGTFLKVLKEAGIGGYGIDLNEDYVMLCERLGLDVVRDDAISHLKSLELKSLDGVFISQLVEHLSSEQLLEILGLCYERMQYESHIVISTPNIRSMLVSTNLFYMDPTHRSHVHPDVLTFMLRSCGFREIRERYYQPVAENIKLRRIETGEMSSEKRSGNGCEELVDVFNSNTDRLNNLLFGFRDYCVIAKK</sequence>
<dbReference type="KEGG" id="mzi:HWN40_06660"/>
<organism evidence="1 2">
    <name type="scientific">Methanolobus zinderi</name>
    <dbReference type="NCBI Taxonomy" id="536044"/>
    <lineage>
        <taxon>Archaea</taxon>
        <taxon>Methanobacteriati</taxon>
        <taxon>Methanobacteriota</taxon>
        <taxon>Stenosarchaea group</taxon>
        <taxon>Methanomicrobia</taxon>
        <taxon>Methanosarcinales</taxon>
        <taxon>Methanosarcinaceae</taxon>
        <taxon>Methanolobus</taxon>
    </lineage>
</organism>
<dbReference type="PANTHER" id="PTHR43861:SF6">
    <property type="entry name" value="METHYLTRANSFERASE TYPE 11"/>
    <property type="match status" value="1"/>
</dbReference>
<name>A0A7D5I466_9EURY</name>
<dbReference type="PANTHER" id="PTHR43861">
    <property type="entry name" value="TRANS-ACONITATE 2-METHYLTRANSFERASE-RELATED"/>
    <property type="match status" value="1"/>
</dbReference>
<keyword evidence="1" id="KW-0489">Methyltransferase</keyword>
<dbReference type="InterPro" id="IPR010743">
    <property type="entry name" value="Methionine_synth_MetW"/>
</dbReference>
<gene>
    <name evidence="1" type="ORF">HWN40_06660</name>
</gene>